<evidence type="ECO:0000313" key="1">
    <source>
        <dbReference type="EMBL" id="KKM20541.1"/>
    </source>
</evidence>
<gene>
    <name evidence="1" type="ORF">LCGC14_1644460</name>
</gene>
<name>A0A0F9HYP1_9ZZZZ</name>
<protein>
    <submittedName>
        <fullName evidence="1">Uncharacterized protein</fullName>
    </submittedName>
</protein>
<proteinExistence type="predicted"/>
<reference evidence="1" key="1">
    <citation type="journal article" date="2015" name="Nature">
        <title>Complex archaea that bridge the gap between prokaryotes and eukaryotes.</title>
        <authorList>
            <person name="Spang A."/>
            <person name="Saw J.H."/>
            <person name="Jorgensen S.L."/>
            <person name="Zaremba-Niedzwiedzka K."/>
            <person name="Martijn J."/>
            <person name="Lind A.E."/>
            <person name="van Eijk R."/>
            <person name="Schleper C."/>
            <person name="Guy L."/>
            <person name="Ettema T.J."/>
        </authorList>
    </citation>
    <scope>NUCLEOTIDE SEQUENCE</scope>
</reference>
<comment type="caution">
    <text evidence="1">The sequence shown here is derived from an EMBL/GenBank/DDBJ whole genome shotgun (WGS) entry which is preliminary data.</text>
</comment>
<organism evidence="1">
    <name type="scientific">marine sediment metagenome</name>
    <dbReference type="NCBI Taxonomy" id="412755"/>
    <lineage>
        <taxon>unclassified sequences</taxon>
        <taxon>metagenomes</taxon>
        <taxon>ecological metagenomes</taxon>
    </lineage>
</organism>
<dbReference type="AlphaFoldDB" id="A0A0F9HYP1"/>
<accession>A0A0F9HYP1</accession>
<dbReference type="EMBL" id="LAZR01013744">
    <property type="protein sequence ID" value="KKM20541.1"/>
    <property type="molecule type" value="Genomic_DNA"/>
</dbReference>
<sequence>MNEENDYYDIDTGFHVYPYCWECSKCKRNYKLRRTEDFKCECGQTLKFRFYKLKKEWVNN</sequence>